<dbReference type="EMBL" id="CP011403">
    <property type="protein sequence ID" value="AKI05120.1"/>
    <property type="molecule type" value="Genomic_DNA"/>
</dbReference>
<dbReference type="AlphaFoldDB" id="A0A0F7Q037"/>
<accession>A0A0F7Q037</accession>
<gene>
    <name evidence="1" type="ORF">LsR_01578</name>
</gene>
<dbReference type="RefSeq" id="WP_047036005.1">
    <property type="nucleotide sequence ID" value="NZ_CP011403.1"/>
</dbReference>
<dbReference type="Gene3D" id="1.10.10.2910">
    <property type="match status" value="1"/>
</dbReference>
<sequence length="133" mass="15329">MTTEKTINKLYSEFNTYDVKRILKMKHIPVLYYPLGDVTLGYTATIKRIKTITVDNSLNEIQTDFILGHELSHVLNNDIGTPYYRRVGSFSAISKKEKQANNLSLGLLACRYELDKYSRDMQIKQLGLSDFLD</sequence>
<organism evidence="1 2">
    <name type="scientific">Ligilactobacillus salivarius str. Ren</name>
    <dbReference type="NCBI Taxonomy" id="1194971"/>
    <lineage>
        <taxon>Bacteria</taxon>
        <taxon>Bacillati</taxon>
        <taxon>Bacillota</taxon>
        <taxon>Bacilli</taxon>
        <taxon>Lactobacillales</taxon>
        <taxon>Lactobacillaceae</taxon>
        <taxon>Ligilactobacillus</taxon>
    </lineage>
</organism>
<proteinExistence type="predicted"/>
<dbReference type="Proteomes" id="UP000035027">
    <property type="component" value="Chromosome"/>
</dbReference>
<evidence type="ECO:0000313" key="2">
    <source>
        <dbReference type="Proteomes" id="UP000035027"/>
    </source>
</evidence>
<name>A0A0F7Q037_9LACO</name>
<evidence type="ECO:0000313" key="1">
    <source>
        <dbReference type="EMBL" id="AKI05120.1"/>
    </source>
</evidence>
<protein>
    <submittedName>
        <fullName evidence="1">Uncharacterized protein</fullName>
    </submittedName>
</protein>
<dbReference type="PATRIC" id="fig|1194971.3.peg.1584"/>
<reference evidence="1 2" key="1">
    <citation type="submission" date="2015-05" db="EMBL/GenBank/DDBJ databases">
        <title>Complete genome sequence of Lactobacillus salivarius Ren, a probiotic strain with antitumor activity.</title>
        <authorList>
            <person name="Sun E."/>
            <person name="Zhao L."/>
            <person name="Liu S."/>
            <person name="Zhang M."/>
            <person name="Guo H."/>
            <person name="Ren F."/>
        </authorList>
    </citation>
    <scope>NUCLEOTIDE SEQUENCE [LARGE SCALE GENOMIC DNA]</scope>
    <source>
        <strain evidence="1 2">Ren</strain>
    </source>
</reference>